<keyword evidence="3" id="KW-0830">Ubiquinone</keyword>
<dbReference type="InterPro" id="IPR029063">
    <property type="entry name" value="SAM-dependent_MTases_sf"/>
</dbReference>
<dbReference type="STRING" id="1387353.BSF38_03224"/>
<evidence type="ECO:0000259" key="2">
    <source>
        <dbReference type="PROSITE" id="PS50104"/>
    </source>
</evidence>
<feature type="compositionally biased region" description="Pro residues" evidence="1">
    <location>
        <begin position="154"/>
        <end position="178"/>
    </location>
</feature>
<feature type="domain" description="TIR" evidence="2">
    <location>
        <begin position="3"/>
        <end position="145"/>
    </location>
</feature>
<evidence type="ECO:0000313" key="4">
    <source>
        <dbReference type="Proteomes" id="UP000186309"/>
    </source>
</evidence>
<protein>
    <submittedName>
        <fullName evidence="3">Ubiquinone/menaquinone biosynthesis C-methyltransferase UbiE</fullName>
        <ecNumber evidence="3">2.1.1.163</ecNumber>
    </submittedName>
</protein>
<dbReference type="Pfam" id="PF13676">
    <property type="entry name" value="TIR_2"/>
    <property type="match status" value="2"/>
</dbReference>
<dbReference type="Gene3D" id="3.40.50.150">
    <property type="entry name" value="Vaccinia Virus protein VP39"/>
    <property type="match status" value="1"/>
</dbReference>
<dbReference type="CDD" id="cd02440">
    <property type="entry name" value="AdoMet_MTases"/>
    <property type="match status" value="1"/>
</dbReference>
<dbReference type="EC" id="2.1.1.163" evidence="3"/>
<dbReference type="Gene3D" id="3.40.50.10140">
    <property type="entry name" value="Toll/interleukin-1 receptor homology (TIR) domain"/>
    <property type="match status" value="2"/>
</dbReference>
<organism evidence="3 4">
    <name type="scientific">Paludisphaera borealis</name>
    <dbReference type="NCBI Taxonomy" id="1387353"/>
    <lineage>
        <taxon>Bacteria</taxon>
        <taxon>Pseudomonadati</taxon>
        <taxon>Planctomycetota</taxon>
        <taxon>Planctomycetia</taxon>
        <taxon>Isosphaerales</taxon>
        <taxon>Isosphaeraceae</taxon>
        <taxon>Paludisphaera</taxon>
    </lineage>
</organism>
<keyword evidence="3" id="KW-0489">Methyltransferase</keyword>
<dbReference type="PANTHER" id="PTHR47508:SF1">
    <property type="entry name" value="NON-SPECIFIC SERINE_THREONINE PROTEIN KINASE"/>
    <property type="match status" value="1"/>
</dbReference>
<dbReference type="InterPro" id="IPR035897">
    <property type="entry name" value="Toll_tir_struct_dom_sf"/>
</dbReference>
<dbReference type="PROSITE" id="PS00018">
    <property type="entry name" value="EF_HAND_1"/>
    <property type="match status" value="1"/>
</dbReference>
<reference evidence="4" key="1">
    <citation type="submission" date="2016-12" db="EMBL/GenBank/DDBJ databases">
        <title>Comparative genomics of four Isosphaeraceae planctomycetes: a common pool of plasmids and glycoside hydrolase genes.</title>
        <authorList>
            <person name="Ivanova A."/>
        </authorList>
    </citation>
    <scope>NUCLEOTIDE SEQUENCE [LARGE SCALE GENOMIC DNA]</scope>
    <source>
        <strain evidence="4">PX4</strain>
    </source>
</reference>
<dbReference type="InterPro" id="IPR000157">
    <property type="entry name" value="TIR_dom"/>
</dbReference>
<evidence type="ECO:0000256" key="1">
    <source>
        <dbReference type="SAM" id="MobiDB-lite"/>
    </source>
</evidence>
<dbReference type="GO" id="GO:0032259">
    <property type="term" value="P:methylation"/>
    <property type="evidence" value="ECO:0007669"/>
    <property type="project" value="UniProtKB-KW"/>
</dbReference>
<dbReference type="PROSITE" id="PS50104">
    <property type="entry name" value="TIR"/>
    <property type="match status" value="2"/>
</dbReference>
<dbReference type="GO" id="GO:0007165">
    <property type="term" value="P:signal transduction"/>
    <property type="evidence" value="ECO:0007669"/>
    <property type="project" value="InterPro"/>
</dbReference>
<gene>
    <name evidence="3" type="primary">ubiE_6</name>
    <name evidence="3" type="ORF">BSF38_03224</name>
</gene>
<dbReference type="KEGG" id="pbor:BSF38_03224"/>
<evidence type="ECO:0000313" key="3">
    <source>
        <dbReference type="EMBL" id="APW61697.1"/>
    </source>
</evidence>
<dbReference type="SMART" id="SM00255">
    <property type="entry name" value="TIR"/>
    <property type="match status" value="1"/>
</dbReference>
<keyword evidence="4" id="KW-1185">Reference proteome</keyword>
<dbReference type="SUPFAM" id="SSF53335">
    <property type="entry name" value="S-adenosyl-L-methionine-dependent methyltransferases"/>
    <property type="match status" value="1"/>
</dbReference>
<name>A0A1U7CRX5_9BACT</name>
<dbReference type="AlphaFoldDB" id="A0A1U7CRX5"/>
<accession>A0A1U7CRX5</accession>
<dbReference type="InterPro" id="IPR013217">
    <property type="entry name" value="Methyltransf_12"/>
</dbReference>
<feature type="domain" description="TIR" evidence="2">
    <location>
        <begin position="854"/>
        <end position="988"/>
    </location>
</feature>
<sequence length="999" mass="109800">MPTRTKVFISYSSKDRAWLERLQVHLKPLERDGLIDRWDDTRIQTGDAWREEIQRAVAAAKVVILLVSADFLASDFIEREELPPLLAAAAERGARILPVIVGSCMLEGPNSNVGKYQAVNSPNEPLEMLNEAARNRVWADLARQIFDLLAPSPDASPPAPPSAEPTPPAAAPPRPAPLPTATSTPAATPPPASVAEPGAGRYALLVINDKHVDPVYASLAAPLDEAFSLEGVLASEDVGGFKVTTLRNQACESVKNAIDQFFAKRQPDDLVLLYYYGVAVKDSEWGLQFITQDSQRDDPELSIKAYDIQGAMRRSDSRRQLIVIDCAFACAYTGDVPLAVLCKQRGFLARFQGEGRFVLSAPETPRLSWEKGTAPEPPAEGAAVATGPVLAAAMVHGLKSGKADKDRDRRVSVDELFAYIEATVSSASDAPNNAPVRWAFDQSKSDLVIANAALPGEDQIPTPIVRRDSVSQDIRQPFLELTVPTYILDHHFFLLDWNPAFDEVVAKQLKLVRGQDHAKAFVQALVNVEEVVKHAKEVFGGERHPLVDTEILIFKSDVYGEVRFRKVAAQITNAEGRTMGWMVCLNVLDADGGDKIWEDVLSRMEQHVSWSRYAVVYDALLLKFPAYLKLVEQVTRLVDGKRRCIVLGAGTGNDTLQLLQDPDRDVWAVEVNETMLGQFRAKLVDYPPDFSDRLTIVKDNILRLDAMPRASFDAAVMTNVLYAVQDRDGCLNQVNRILKPGGILALSTPHRETDVDALFAGLSAALEQQDLLDRYQEHFDAARARHDAMLDLIHRDTIDETLQMLDRAGFQVEGAPVPSYLGAVVVIKAVKVREPAVQVAVAVEKKTAPETQTELRDVFVSYSSEDKPIADQIRACLEDQAISCWVAPLDIHAGLDFAAEIVHAIKSSRVMVLVLSPSANKSQHTPREVALAAKRGIPIIPFRAENVDPSEALAYYLSNVHWLDAFPPPISQHFPRLGETVKSLLSTIAGEAVEAEDAK</sequence>
<dbReference type="SUPFAM" id="SSF52200">
    <property type="entry name" value="Toll/Interleukin receptor TIR domain"/>
    <property type="match status" value="2"/>
</dbReference>
<proteinExistence type="predicted"/>
<dbReference type="Proteomes" id="UP000186309">
    <property type="component" value="Chromosome"/>
</dbReference>
<dbReference type="InterPro" id="IPR018247">
    <property type="entry name" value="EF_Hand_1_Ca_BS"/>
</dbReference>
<feature type="region of interest" description="Disordered" evidence="1">
    <location>
        <begin position="150"/>
        <end position="194"/>
    </location>
</feature>
<dbReference type="PANTHER" id="PTHR47508">
    <property type="entry name" value="SAM DOMAIN-CONTAINING PROTEIN-RELATED"/>
    <property type="match status" value="1"/>
</dbReference>
<dbReference type="EMBL" id="CP019082">
    <property type="protein sequence ID" value="APW61697.1"/>
    <property type="molecule type" value="Genomic_DNA"/>
</dbReference>
<dbReference type="RefSeq" id="WP_076347252.1">
    <property type="nucleotide sequence ID" value="NZ_CP019082.1"/>
</dbReference>
<dbReference type="Gene3D" id="3.40.50.1460">
    <property type="match status" value="1"/>
</dbReference>
<dbReference type="Pfam" id="PF08242">
    <property type="entry name" value="Methyltransf_12"/>
    <property type="match status" value="1"/>
</dbReference>
<keyword evidence="3" id="KW-0808">Transferase</keyword>
<dbReference type="OrthoDB" id="284881at2"/>
<dbReference type="GO" id="GO:0043770">
    <property type="term" value="F:demethylmenaquinone methyltransferase activity"/>
    <property type="evidence" value="ECO:0007669"/>
    <property type="project" value="UniProtKB-EC"/>
</dbReference>